<name>A0A182FC19_ANOAL</name>
<dbReference type="InterPro" id="IPR002557">
    <property type="entry name" value="Chitin-bd_dom"/>
</dbReference>
<dbReference type="GO" id="GO:0005576">
    <property type="term" value="C:extracellular region"/>
    <property type="evidence" value="ECO:0007669"/>
    <property type="project" value="InterPro"/>
</dbReference>
<dbReference type="GO" id="GO:0008061">
    <property type="term" value="F:chitin binding"/>
    <property type="evidence" value="ECO:0007669"/>
    <property type="project" value="InterPro"/>
</dbReference>
<evidence type="ECO:0000313" key="3">
    <source>
        <dbReference type="Proteomes" id="UP000069272"/>
    </source>
</evidence>
<evidence type="ECO:0000256" key="1">
    <source>
        <dbReference type="SAM" id="MobiDB-lite"/>
    </source>
</evidence>
<dbReference type="VEuPathDB" id="VectorBase:AALB004053"/>
<dbReference type="InterPro" id="IPR036508">
    <property type="entry name" value="Chitin-bd_dom_sf"/>
</dbReference>
<dbReference type="EnsemblMetazoa" id="AALB004053-RA">
    <property type="protein sequence ID" value="AALB004053-PA"/>
    <property type="gene ID" value="AALB004053"/>
</dbReference>
<dbReference type="AlphaFoldDB" id="A0A182FC19"/>
<feature type="region of interest" description="Disordered" evidence="1">
    <location>
        <begin position="1"/>
        <end position="32"/>
    </location>
</feature>
<dbReference type="PROSITE" id="PS50940">
    <property type="entry name" value="CHIT_BIND_II"/>
    <property type="match status" value="1"/>
</dbReference>
<sequence>MELPQDTSDDPYQGVTKKSLAEEMQSKGSDDTSEMVKTLTTFNLRLFDPFKKQSANQDVLSQSNPLSHKWLIRHHVLLPVMPIFVSQWCFSPETPDFMCPLYDLGFHIAFEHDTSPELYYRCMYGRAVLLKCPYLHHWDDERKMCAIVEDFRHIHHYPADQPRRTNLQHGNWEVQQYCRHCQRNFLTPRDLDPEAQCSDRMLLACNTDGSLSVYECPAFHFYGRRVQLRWYAEQERCDYPADVEGPWQG</sequence>
<proteinExistence type="predicted"/>
<dbReference type="Proteomes" id="UP000069272">
    <property type="component" value="Chromosome 3R"/>
</dbReference>
<accession>A0A182FC19</accession>
<reference evidence="2 3" key="1">
    <citation type="journal article" date="2017" name="G3 (Bethesda)">
        <title>The Physical Genome Mapping of Anopheles albimanus Corrected Scaffold Misassemblies and Identified Interarm Rearrangements in Genus Anopheles.</title>
        <authorList>
            <person name="Artemov G.N."/>
            <person name="Peery A.N."/>
            <person name="Jiang X."/>
            <person name="Tu Z."/>
            <person name="Stegniy V.N."/>
            <person name="Sharakhova M.V."/>
            <person name="Sharakhov I.V."/>
        </authorList>
    </citation>
    <scope>NUCLEOTIDE SEQUENCE [LARGE SCALE GENOMIC DNA]</scope>
    <source>
        <strain evidence="2 3">ALBI9_A</strain>
    </source>
</reference>
<reference evidence="2" key="2">
    <citation type="submission" date="2022-08" db="UniProtKB">
        <authorList>
            <consortium name="EnsemblMetazoa"/>
        </authorList>
    </citation>
    <scope>IDENTIFICATION</scope>
    <source>
        <strain evidence="2">STECLA/ALBI9_A</strain>
    </source>
</reference>
<dbReference type="Gene3D" id="2.170.140.10">
    <property type="entry name" value="Chitin binding domain"/>
    <property type="match status" value="1"/>
</dbReference>
<keyword evidence="3" id="KW-1185">Reference proteome</keyword>
<dbReference type="SUPFAM" id="SSF57625">
    <property type="entry name" value="Invertebrate chitin-binding proteins"/>
    <property type="match status" value="1"/>
</dbReference>
<feature type="compositionally biased region" description="Basic and acidic residues" evidence="1">
    <location>
        <begin position="19"/>
        <end position="30"/>
    </location>
</feature>
<protein>
    <submittedName>
        <fullName evidence="2">Uncharacterized protein</fullName>
    </submittedName>
</protein>
<dbReference type="Pfam" id="PF01607">
    <property type="entry name" value="CBM_14"/>
    <property type="match status" value="1"/>
</dbReference>
<organism evidence="2 3">
    <name type="scientific">Anopheles albimanus</name>
    <name type="common">New world malaria mosquito</name>
    <dbReference type="NCBI Taxonomy" id="7167"/>
    <lineage>
        <taxon>Eukaryota</taxon>
        <taxon>Metazoa</taxon>
        <taxon>Ecdysozoa</taxon>
        <taxon>Arthropoda</taxon>
        <taxon>Hexapoda</taxon>
        <taxon>Insecta</taxon>
        <taxon>Pterygota</taxon>
        <taxon>Neoptera</taxon>
        <taxon>Endopterygota</taxon>
        <taxon>Diptera</taxon>
        <taxon>Nematocera</taxon>
        <taxon>Culicoidea</taxon>
        <taxon>Culicidae</taxon>
        <taxon>Anophelinae</taxon>
        <taxon>Anopheles</taxon>
    </lineage>
</organism>
<evidence type="ECO:0000313" key="2">
    <source>
        <dbReference type="EnsemblMetazoa" id="AALB004053-PA"/>
    </source>
</evidence>